<reference evidence="2 3" key="1">
    <citation type="submission" date="2021-01" db="EMBL/GenBank/DDBJ databases">
        <title>Whole genome shotgun sequence of Planobispora siamensis NBRC 107568.</title>
        <authorList>
            <person name="Komaki H."/>
            <person name="Tamura T."/>
        </authorList>
    </citation>
    <scope>NUCLEOTIDE SEQUENCE [LARGE SCALE GENOMIC DNA]</scope>
    <source>
        <strain evidence="2 3">NBRC 107568</strain>
    </source>
</reference>
<protein>
    <recommendedName>
        <fullName evidence="1">Serine aminopeptidase S33 domain-containing protein</fullName>
    </recommendedName>
</protein>
<dbReference type="EMBL" id="BOOJ01000026">
    <property type="protein sequence ID" value="GIH92275.1"/>
    <property type="molecule type" value="Genomic_DNA"/>
</dbReference>
<dbReference type="RefSeq" id="WP_377238464.1">
    <property type="nucleotide sequence ID" value="NZ_JBHLZR010000006.1"/>
</dbReference>
<dbReference type="AlphaFoldDB" id="A0A8J3SGW8"/>
<dbReference type="InterPro" id="IPR029058">
    <property type="entry name" value="AB_hydrolase_fold"/>
</dbReference>
<dbReference type="InterPro" id="IPR053145">
    <property type="entry name" value="AB_hydrolase_Est10"/>
</dbReference>
<dbReference type="PANTHER" id="PTHR43265:SF1">
    <property type="entry name" value="ESTERASE ESTD"/>
    <property type="match status" value="1"/>
</dbReference>
<proteinExistence type="predicted"/>
<dbReference type="InterPro" id="IPR022742">
    <property type="entry name" value="Hydrolase_4"/>
</dbReference>
<organism evidence="2 3">
    <name type="scientific">Planobispora siamensis</name>
    <dbReference type="NCBI Taxonomy" id="936338"/>
    <lineage>
        <taxon>Bacteria</taxon>
        <taxon>Bacillati</taxon>
        <taxon>Actinomycetota</taxon>
        <taxon>Actinomycetes</taxon>
        <taxon>Streptosporangiales</taxon>
        <taxon>Streptosporangiaceae</taxon>
        <taxon>Planobispora</taxon>
    </lineage>
</organism>
<dbReference type="Proteomes" id="UP000619788">
    <property type="component" value="Unassembled WGS sequence"/>
</dbReference>
<dbReference type="Pfam" id="PF12146">
    <property type="entry name" value="Hydrolase_4"/>
    <property type="match status" value="1"/>
</dbReference>
<keyword evidence="3" id="KW-1185">Reference proteome</keyword>
<evidence type="ECO:0000313" key="3">
    <source>
        <dbReference type="Proteomes" id="UP000619788"/>
    </source>
</evidence>
<feature type="domain" description="Serine aminopeptidase S33" evidence="1">
    <location>
        <begin position="175"/>
        <end position="390"/>
    </location>
</feature>
<name>A0A8J3SGW8_9ACTN</name>
<dbReference type="SUPFAM" id="SSF53474">
    <property type="entry name" value="alpha/beta-Hydrolases"/>
    <property type="match status" value="1"/>
</dbReference>
<evidence type="ECO:0000259" key="1">
    <source>
        <dbReference type="Pfam" id="PF12146"/>
    </source>
</evidence>
<dbReference type="Gene3D" id="3.40.50.1820">
    <property type="entry name" value="alpha/beta hydrolase"/>
    <property type="match status" value="1"/>
</dbReference>
<evidence type="ECO:0000313" key="2">
    <source>
        <dbReference type="EMBL" id="GIH92275.1"/>
    </source>
</evidence>
<accession>A0A8J3SGW8</accession>
<dbReference type="GO" id="GO:0052689">
    <property type="term" value="F:carboxylic ester hydrolase activity"/>
    <property type="evidence" value="ECO:0007669"/>
    <property type="project" value="TreeGrafter"/>
</dbReference>
<sequence length="428" mass="45030">MATMTMTGGELVLALSQGEKVAGLHGDIRVPRAAVRRVAVVEDAVAGAGGLRAPGLALPGRTKIGTWRRPGHRTFVAAHRGVPAVRVSLSGTGYDELLVSDENAPELAGRIRQWAGLPAPVAEERVTFRSGDLVLGGTLALPAGPGPHPVVVIMTGSGPLDRDADHKRMPLGVSRDFAHALAEAGVASFRYDKRGVGESQGDFLAAGLSDNIADARAAVAWVRGREEIDPAAVFVLGHSEGAVIATALAAGEADLAGVVLLAGMAKTGEETLRWQARQIAGDLPAPVRAMLRLLRTDLFKKQDEAIATFKASTTDVARVQGRKSNARWHREFIAFDPKPSLRGTRVPILALTGAKDVQADPADLDVVAATAGGDVTTVRVPDLTHLLRREAGAGGLSTYKQQIRRPTDPEVIATVTGWITDRLPGRQA</sequence>
<comment type="caution">
    <text evidence="2">The sequence shown here is derived from an EMBL/GenBank/DDBJ whole genome shotgun (WGS) entry which is preliminary data.</text>
</comment>
<gene>
    <name evidence="2" type="ORF">Psi01_29050</name>
</gene>
<dbReference type="PANTHER" id="PTHR43265">
    <property type="entry name" value="ESTERASE ESTD"/>
    <property type="match status" value="1"/>
</dbReference>